<dbReference type="Proteomes" id="UP001162483">
    <property type="component" value="Unassembled WGS sequence"/>
</dbReference>
<dbReference type="SMART" id="SM00409">
    <property type="entry name" value="IG"/>
    <property type="match status" value="1"/>
</dbReference>
<dbReference type="SMART" id="SM00406">
    <property type="entry name" value="IGv"/>
    <property type="match status" value="1"/>
</dbReference>
<gene>
    <name evidence="2" type="ORF">SPARVUS_LOCUS15261259</name>
</gene>
<sequence>MAITQTPDHIAVSPGGSVTITCKLSSSTSYLSCYLSWYQLISGQSLKPLIYKTNQRYSGISERFSGSKSGNDFTLTISKVEEQDEAIYCCHYTGNTPFTQ</sequence>
<dbReference type="SUPFAM" id="SSF48726">
    <property type="entry name" value="Immunoglobulin"/>
    <property type="match status" value="1"/>
</dbReference>
<dbReference type="InterPro" id="IPR013783">
    <property type="entry name" value="Ig-like_fold"/>
</dbReference>
<reference evidence="2" key="1">
    <citation type="submission" date="2023-05" db="EMBL/GenBank/DDBJ databases">
        <authorList>
            <person name="Stuckert A."/>
        </authorList>
    </citation>
    <scope>NUCLEOTIDE SEQUENCE</scope>
</reference>
<dbReference type="Pfam" id="PF07686">
    <property type="entry name" value="V-set"/>
    <property type="match status" value="1"/>
</dbReference>
<accession>A0ABN9H4J0</accession>
<dbReference type="PANTHER" id="PTHR23267">
    <property type="entry name" value="IMMUNOGLOBULIN LIGHT CHAIN"/>
    <property type="match status" value="1"/>
</dbReference>
<evidence type="ECO:0000259" key="1">
    <source>
        <dbReference type="PROSITE" id="PS50835"/>
    </source>
</evidence>
<comment type="caution">
    <text evidence="2">The sequence shown here is derived from an EMBL/GenBank/DDBJ whole genome shotgun (WGS) entry which is preliminary data.</text>
</comment>
<dbReference type="InterPro" id="IPR003599">
    <property type="entry name" value="Ig_sub"/>
</dbReference>
<name>A0ABN9H4J0_9NEOB</name>
<dbReference type="InterPro" id="IPR050150">
    <property type="entry name" value="IgV_Light_Chain"/>
</dbReference>
<dbReference type="InterPro" id="IPR036179">
    <property type="entry name" value="Ig-like_dom_sf"/>
</dbReference>
<dbReference type="InterPro" id="IPR007110">
    <property type="entry name" value="Ig-like_dom"/>
</dbReference>
<dbReference type="Gene3D" id="2.60.40.10">
    <property type="entry name" value="Immunoglobulins"/>
    <property type="match status" value="1"/>
</dbReference>
<dbReference type="InterPro" id="IPR013106">
    <property type="entry name" value="Ig_V-set"/>
</dbReference>
<evidence type="ECO:0000313" key="3">
    <source>
        <dbReference type="Proteomes" id="UP001162483"/>
    </source>
</evidence>
<evidence type="ECO:0000313" key="2">
    <source>
        <dbReference type="EMBL" id="CAI9615592.1"/>
    </source>
</evidence>
<dbReference type="EMBL" id="CATNWA010019895">
    <property type="protein sequence ID" value="CAI9615592.1"/>
    <property type="molecule type" value="Genomic_DNA"/>
</dbReference>
<feature type="domain" description="Ig-like" evidence="1">
    <location>
        <begin position="1"/>
        <end position="100"/>
    </location>
</feature>
<proteinExistence type="predicted"/>
<dbReference type="PROSITE" id="PS50835">
    <property type="entry name" value="IG_LIKE"/>
    <property type="match status" value="1"/>
</dbReference>
<organism evidence="2 3">
    <name type="scientific">Staurois parvus</name>
    <dbReference type="NCBI Taxonomy" id="386267"/>
    <lineage>
        <taxon>Eukaryota</taxon>
        <taxon>Metazoa</taxon>
        <taxon>Chordata</taxon>
        <taxon>Craniata</taxon>
        <taxon>Vertebrata</taxon>
        <taxon>Euteleostomi</taxon>
        <taxon>Amphibia</taxon>
        <taxon>Batrachia</taxon>
        <taxon>Anura</taxon>
        <taxon>Neobatrachia</taxon>
        <taxon>Ranoidea</taxon>
        <taxon>Ranidae</taxon>
        <taxon>Staurois</taxon>
    </lineage>
</organism>
<keyword evidence="3" id="KW-1185">Reference proteome</keyword>
<protein>
    <recommendedName>
        <fullName evidence="1">Ig-like domain-containing protein</fullName>
    </recommendedName>
</protein>